<accession>A0A146L068</accession>
<dbReference type="PANTHER" id="PTHR45749:SF28">
    <property type="entry name" value="ZINC FINGER MYM-TYPE PROTEIN 1-LIKE-RELATED"/>
    <property type="match status" value="1"/>
</dbReference>
<sequence>MFSPSSNTVAALQSKFATARSFDERVFIKNLGRDIPLLTINQVENRSTRRFNVNIYKQHEWITNCPKMNALFCFPCLLLGGDPLWTIRGVVDLKHLRERIKSHESNKKHLHNTTELALLGRSNIAVQLDSARQLAVIKHNEQVDRNRYILSEIIDCIKFCGLYEIGLRGHDERESSLNRGIFLGLVTKSAKTDDILRSHLEKATIFKGTSKTIQNELLDCIFCCAKKLPLKE</sequence>
<gene>
    <name evidence="1" type="primary">ZMYM1_3</name>
    <name evidence="1" type="ORF">g.84167</name>
</gene>
<dbReference type="AlphaFoldDB" id="A0A146L068"/>
<evidence type="ECO:0000313" key="1">
    <source>
        <dbReference type="EMBL" id="JAQ00320.1"/>
    </source>
</evidence>
<proteinExistence type="predicted"/>
<reference evidence="1" key="1">
    <citation type="journal article" date="2016" name="Gigascience">
        <title>De novo construction of an expanded transcriptome assembly for the western tarnished plant bug, Lygus hesperus.</title>
        <authorList>
            <person name="Tassone E.E."/>
            <person name="Geib S.M."/>
            <person name="Hall B."/>
            <person name="Fabrick J.A."/>
            <person name="Brent C.S."/>
            <person name="Hull J.J."/>
        </authorList>
    </citation>
    <scope>NUCLEOTIDE SEQUENCE</scope>
</reference>
<organism evidence="1">
    <name type="scientific">Lygus hesperus</name>
    <name type="common">Western plant bug</name>
    <dbReference type="NCBI Taxonomy" id="30085"/>
    <lineage>
        <taxon>Eukaryota</taxon>
        <taxon>Metazoa</taxon>
        <taxon>Ecdysozoa</taxon>
        <taxon>Arthropoda</taxon>
        <taxon>Hexapoda</taxon>
        <taxon>Insecta</taxon>
        <taxon>Pterygota</taxon>
        <taxon>Neoptera</taxon>
        <taxon>Paraneoptera</taxon>
        <taxon>Hemiptera</taxon>
        <taxon>Heteroptera</taxon>
        <taxon>Panheteroptera</taxon>
        <taxon>Cimicomorpha</taxon>
        <taxon>Miridae</taxon>
        <taxon>Mirini</taxon>
        <taxon>Lygus</taxon>
    </lineage>
</organism>
<dbReference type="PANTHER" id="PTHR45749">
    <property type="match status" value="1"/>
</dbReference>
<name>A0A146L068_LYGHE</name>
<dbReference type="EMBL" id="GDHC01018309">
    <property type="protein sequence ID" value="JAQ00320.1"/>
    <property type="molecule type" value="Transcribed_RNA"/>
</dbReference>
<protein>
    <submittedName>
        <fullName evidence="1">Zinc finger MYM-type protein 1</fullName>
    </submittedName>
</protein>